<feature type="binding site" evidence="8">
    <location>
        <position position="267"/>
    </location>
    <ligand>
        <name>Mn(2+)</name>
        <dbReference type="ChEBI" id="CHEBI:29035"/>
        <label>1</label>
    </ligand>
</feature>
<dbReference type="PRINTS" id="PR00481">
    <property type="entry name" value="LAMNOPPTDASE"/>
</dbReference>
<evidence type="ECO:0000256" key="5">
    <source>
        <dbReference type="ARBA" id="ARBA00022670"/>
    </source>
</evidence>
<dbReference type="PANTHER" id="PTHR11963:SF23">
    <property type="entry name" value="CYTOSOL AMINOPEPTIDASE"/>
    <property type="match status" value="1"/>
</dbReference>
<evidence type="ECO:0000256" key="4">
    <source>
        <dbReference type="ARBA" id="ARBA00022438"/>
    </source>
</evidence>
<organism evidence="10 11">
    <name type="scientific">Microbulbifer halophilus</name>
    <dbReference type="NCBI Taxonomy" id="453963"/>
    <lineage>
        <taxon>Bacteria</taxon>
        <taxon>Pseudomonadati</taxon>
        <taxon>Pseudomonadota</taxon>
        <taxon>Gammaproteobacteria</taxon>
        <taxon>Cellvibrionales</taxon>
        <taxon>Microbulbiferaceae</taxon>
        <taxon>Microbulbifer</taxon>
    </lineage>
</organism>
<comment type="cofactor">
    <cofactor evidence="8">
        <name>Mn(2+)</name>
        <dbReference type="ChEBI" id="CHEBI:29035"/>
    </cofactor>
    <text evidence="8">Binds 2 manganese ions per subunit.</text>
</comment>
<dbReference type="NCBIfam" id="NF002077">
    <property type="entry name" value="PRK00913.2-4"/>
    <property type="match status" value="1"/>
</dbReference>
<evidence type="ECO:0000256" key="6">
    <source>
        <dbReference type="ARBA" id="ARBA00022801"/>
    </source>
</evidence>
<dbReference type="InterPro" id="IPR008283">
    <property type="entry name" value="Peptidase_M17_N"/>
</dbReference>
<keyword evidence="8" id="KW-0479">Metal-binding</keyword>
<dbReference type="Pfam" id="PF02789">
    <property type="entry name" value="Peptidase_M17_N"/>
    <property type="match status" value="1"/>
</dbReference>
<keyword evidence="7 8" id="KW-0464">Manganese</keyword>
<comment type="subcellular location">
    <subcellularLocation>
        <location evidence="8">Cytoplasm</location>
    </subcellularLocation>
</comment>
<evidence type="ECO:0000256" key="2">
    <source>
        <dbReference type="ARBA" id="ARBA00000967"/>
    </source>
</evidence>
<comment type="caution">
    <text evidence="10">The sequence shown here is derived from an EMBL/GenBank/DDBJ whole genome shotgun (WGS) entry which is preliminary data.</text>
</comment>
<dbReference type="RefSeq" id="WP_265720271.1">
    <property type="nucleotide sequence ID" value="NZ_JAPIVK010000002.1"/>
</dbReference>
<keyword evidence="8" id="KW-0963">Cytoplasm</keyword>
<evidence type="ECO:0000313" key="11">
    <source>
        <dbReference type="Proteomes" id="UP001597425"/>
    </source>
</evidence>
<dbReference type="InterPro" id="IPR043472">
    <property type="entry name" value="Macro_dom-like"/>
</dbReference>
<feature type="binding site" evidence="8">
    <location>
        <position position="344"/>
    </location>
    <ligand>
        <name>Mn(2+)</name>
        <dbReference type="ChEBI" id="CHEBI:29035"/>
        <label>1</label>
    </ligand>
</feature>
<dbReference type="SUPFAM" id="SSF52949">
    <property type="entry name" value="Macro domain-like"/>
    <property type="match status" value="1"/>
</dbReference>
<dbReference type="Proteomes" id="UP001597425">
    <property type="component" value="Unassembled WGS sequence"/>
</dbReference>
<evidence type="ECO:0000256" key="3">
    <source>
        <dbReference type="ARBA" id="ARBA00009528"/>
    </source>
</evidence>
<keyword evidence="5 8" id="KW-0645">Protease</keyword>
<feature type="binding site" evidence="8">
    <location>
        <position position="285"/>
    </location>
    <ligand>
        <name>Mn(2+)</name>
        <dbReference type="ChEBI" id="CHEBI:29035"/>
        <label>2</label>
    </ligand>
</feature>
<feature type="binding site" evidence="8">
    <location>
        <position position="346"/>
    </location>
    <ligand>
        <name>Mn(2+)</name>
        <dbReference type="ChEBI" id="CHEBI:29035"/>
        <label>1</label>
    </ligand>
</feature>
<dbReference type="SUPFAM" id="SSF53187">
    <property type="entry name" value="Zn-dependent exopeptidases"/>
    <property type="match status" value="1"/>
</dbReference>
<dbReference type="NCBIfam" id="NF002074">
    <property type="entry name" value="PRK00913.1-4"/>
    <property type="match status" value="1"/>
</dbReference>
<dbReference type="Gene3D" id="3.40.630.10">
    <property type="entry name" value="Zn peptidases"/>
    <property type="match status" value="1"/>
</dbReference>
<keyword evidence="11" id="KW-1185">Reference proteome</keyword>
<dbReference type="CDD" id="cd00433">
    <property type="entry name" value="Peptidase_M17"/>
    <property type="match status" value="1"/>
</dbReference>
<feature type="active site" evidence="8">
    <location>
        <position position="348"/>
    </location>
</feature>
<feature type="binding site" evidence="8">
    <location>
        <position position="346"/>
    </location>
    <ligand>
        <name>Mn(2+)</name>
        <dbReference type="ChEBI" id="CHEBI:29035"/>
        <label>2</label>
    </ligand>
</feature>
<dbReference type="PROSITE" id="PS00631">
    <property type="entry name" value="CYTOSOL_AP"/>
    <property type="match status" value="1"/>
</dbReference>
<name>A0ABW5E7Y1_9GAMM</name>
<dbReference type="EC" id="3.4.11.1" evidence="8"/>
<comment type="function">
    <text evidence="8">Presumably involved in the processing and regular turnover of intracellular proteins. Catalyzes the removal of unsubstituted N-terminal amino acids from various peptides.</text>
</comment>
<dbReference type="Pfam" id="PF00883">
    <property type="entry name" value="Peptidase_M17"/>
    <property type="match status" value="1"/>
</dbReference>
<sequence length="488" mass="51216">MQFTAKVTDISKQRSSCAVIAADAKNRLSASGDALDKTCNGAIGKILKRGDLGGKVGSTLLLNQIEGAAERVLLVRAGDGVLSQANFRKMAKAGAEAVKGFKDATSYLTEVEVTDADTRWQAQQLALAAGLAAYKFTRCLSEAKANPLKKFTVHATDRKQLTAAKRGVEFGGAQALGSNVARELGNLPGNICTPNYLASEARELAKKHTNLTTSVLDEKKMKSLGMGAFLSVSKGSDEPPAMIAMQYKGGKAKDKPVVLVGKGITFDTGGISLKPGAAMDEMKFDMCGAASVFGVIEALAEIDAPVNVVGLVAAAENMPSARASKPGDVVTSMSGQTIEILNTDAEGRLVLCDALTYAAKFKPATVIDVATLTGACVIALGSHATGLYANKDKLAKSLIAAGERTGDRAWHMPLWDEYQPMLDSNFADMQNIGGREAGSVTAACFLSRFTKDYEWAHLDIAGSAWNSGAAKGATGRPVPLLLEYLLGK</sequence>
<dbReference type="NCBIfam" id="NF002073">
    <property type="entry name" value="PRK00913.1-2"/>
    <property type="match status" value="1"/>
</dbReference>
<evidence type="ECO:0000259" key="9">
    <source>
        <dbReference type="PROSITE" id="PS00631"/>
    </source>
</evidence>
<dbReference type="InterPro" id="IPR011356">
    <property type="entry name" value="Leucine_aapep/pepB"/>
</dbReference>
<keyword evidence="4 8" id="KW-0031">Aminopeptidase</keyword>
<dbReference type="PANTHER" id="PTHR11963">
    <property type="entry name" value="LEUCINE AMINOPEPTIDASE-RELATED"/>
    <property type="match status" value="1"/>
</dbReference>
<reference evidence="11" key="1">
    <citation type="journal article" date="2019" name="Int. J. Syst. Evol. Microbiol.">
        <title>The Global Catalogue of Microorganisms (GCM) 10K type strain sequencing project: providing services to taxonomists for standard genome sequencing and annotation.</title>
        <authorList>
            <consortium name="The Broad Institute Genomics Platform"/>
            <consortium name="The Broad Institute Genome Sequencing Center for Infectious Disease"/>
            <person name="Wu L."/>
            <person name="Ma J."/>
        </authorList>
    </citation>
    <scope>NUCLEOTIDE SEQUENCE [LARGE SCALE GENOMIC DNA]</scope>
    <source>
        <strain evidence="11">KCTC 12848</strain>
    </source>
</reference>
<dbReference type="GO" id="GO:0004177">
    <property type="term" value="F:aminopeptidase activity"/>
    <property type="evidence" value="ECO:0007669"/>
    <property type="project" value="UniProtKB-KW"/>
</dbReference>
<feature type="active site" evidence="8">
    <location>
        <position position="274"/>
    </location>
</feature>
<protein>
    <recommendedName>
        <fullName evidence="8">Probable cytosol aminopeptidase</fullName>
        <ecNumber evidence="8">3.4.11.1</ecNumber>
    </recommendedName>
    <alternativeName>
        <fullName evidence="8">Leucine aminopeptidase</fullName>
        <shortName evidence="8">LAP</shortName>
        <ecNumber evidence="8">3.4.11.10</ecNumber>
    </alternativeName>
    <alternativeName>
        <fullName evidence="8">Leucyl aminopeptidase</fullName>
    </alternativeName>
</protein>
<evidence type="ECO:0000313" key="10">
    <source>
        <dbReference type="EMBL" id="MFD2309596.1"/>
    </source>
</evidence>
<feature type="domain" description="Cytosol aminopeptidase" evidence="9">
    <location>
        <begin position="342"/>
        <end position="349"/>
    </location>
</feature>
<comment type="similarity">
    <text evidence="3 8">Belongs to the peptidase M17 family.</text>
</comment>
<keyword evidence="6 8" id="KW-0378">Hydrolase</keyword>
<accession>A0ABW5E7Y1</accession>
<dbReference type="InterPro" id="IPR023042">
    <property type="entry name" value="Peptidase_M17_leu_NH2_pept"/>
</dbReference>
<dbReference type="EMBL" id="JBHUJD010000004">
    <property type="protein sequence ID" value="MFD2309596.1"/>
    <property type="molecule type" value="Genomic_DNA"/>
</dbReference>
<comment type="catalytic activity">
    <reaction evidence="2 8">
        <text>Release of an N-terminal amino acid, preferentially leucine, but not glutamic or aspartic acids.</text>
        <dbReference type="EC" id="3.4.11.10"/>
    </reaction>
</comment>
<feature type="binding site" evidence="8">
    <location>
        <position position="262"/>
    </location>
    <ligand>
        <name>Mn(2+)</name>
        <dbReference type="ChEBI" id="CHEBI:29035"/>
        <label>2</label>
    </ligand>
</feature>
<dbReference type="HAMAP" id="MF_00181">
    <property type="entry name" value="Cytosol_peptidase_M17"/>
    <property type="match status" value="1"/>
</dbReference>
<evidence type="ECO:0000256" key="1">
    <source>
        <dbReference type="ARBA" id="ARBA00000135"/>
    </source>
</evidence>
<proteinExistence type="inferred from homology"/>
<gene>
    <name evidence="8" type="primary">pepA</name>
    <name evidence="10" type="ORF">ACFSKX_04120</name>
</gene>
<comment type="catalytic activity">
    <reaction evidence="1 8">
        <text>Release of an N-terminal amino acid, Xaa-|-Yaa-, in which Xaa is preferably Leu, but may be other amino acids including Pro although not Arg or Lys, and Yaa may be Pro. Amino acid amides and methyl esters are also readily hydrolyzed, but rates on arylamides are exceedingly low.</text>
        <dbReference type="EC" id="3.4.11.1"/>
    </reaction>
</comment>
<evidence type="ECO:0000256" key="8">
    <source>
        <dbReference type="HAMAP-Rule" id="MF_00181"/>
    </source>
</evidence>
<evidence type="ECO:0000256" key="7">
    <source>
        <dbReference type="ARBA" id="ARBA00023211"/>
    </source>
</evidence>
<dbReference type="InterPro" id="IPR000819">
    <property type="entry name" value="Peptidase_M17_C"/>
</dbReference>
<dbReference type="EC" id="3.4.11.10" evidence="8"/>
<dbReference type="Gene3D" id="3.40.220.10">
    <property type="entry name" value="Leucine Aminopeptidase, subunit E, domain 1"/>
    <property type="match status" value="1"/>
</dbReference>
<feature type="binding site" evidence="8">
    <location>
        <position position="267"/>
    </location>
    <ligand>
        <name>Mn(2+)</name>
        <dbReference type="ChEBI" id="CHEBI:29035"/>
        <label>2</label>
    </ligand>
</feature>